<organism evidence="2 3">
    <name type="scientific">Citrullus colocynthis</name>
    <name type="common">colocynth</name>
    <dbReference type="NCBI Taxonomy" id="252529"/>
    <lineage>
        <taxon>Eukaryota</taxon>
        <taxon>Viridiplantae</taxon>
        <taxon>Streptophyta</taxon>
        <taxon>Embryophyta</taxon>
        <taxon>Tracheophyta</taxon>
        <taxon>Spermatophyta</taxon>
        <taxon>Magnoliopsida</taxon>
        <taxon>eudicotyledons</taxon>
        <taxon>Gunneridae</taxon>
        <taxon>Pentapetalae</taxon>
        <taxon>rosids</taxon>
        <taxon>fabids</taxon>
        <taxon>Cucurbitales</taxon>
        <taxon>Cucurbitaceae</taxon>
        <taxon>Benincaseae</taxon>
        <taxon>Citrullus</taxon>
    </lineage>
</organism>
<name>A0ABP0YVI6_9ROSI</name>
<protein>
    <submittedName>
        <fullName evidence="2">Uncharacterized protein</fullName>
    </submittedName>
</protein>
<keyword evidence="1" id="KW-1133">Transmembrane helix</keyword>
<evidence type="ECO:0000313" key="2">
    <source>
        <dbReference type="EMBL" id="CAK9324538.1"/>
    </source>
</evidence>
<keyword evidence="1" id="KW-0472">Membrane</keyword>
<proteinExistence type="predicted"/>
<dbReference type="Proteomes" id="UP001642487">
    <property type="component" value="Chromosome 6"/>
</dbReference>
<keyword evidence="3" id="KW-1185">Reference proteome</keyword>
<gene>
    <name evidence="2" type="ORF">CITCOLO1_LOCUS16776</name>
</gene>
<feature type="transmembrane region" description="Helical" evidence="1">
    <location>
        <begin position="45"/>
        <end position="74"/>
    </location>
</feature>
<sequence length="78" mass="8990">MYFDVYATVVEAHLQLHVCIAAGFSLIIPSYTLSNFFEIIGHSHYVQIIIISNSWIILLVNYSSLWPPFFIIIVKPFN</sequence>
<dbReference type="EMBL" id="OZ021740">
    <property type="protein sequence ID" value="CAK9324538.1"/>
    <property type="molecule type" value="Genomic_DNA"/>
</dbReference>
<reference evidence="2 3" key="1">
    <citation type="submission" date="2024-03" db="EMBL/GenBank/DDBJ databases">
        <authorList>
            <person name="Gkanogiannis A."/>
            <person name="Becerra Lopez-Lavalle L."/>
        </authorList>
    </citation>
    <scope>NUCLEOTIDE SEQUENCE [LARGE SCALE GENOMIC DNA]</scope>
</reference>
<evidence type="ECO:0000313" key="3">
    <source>
        <dbReference type="Proteomes" id="UP001642487"/>
    </source>
</evidence>
<accession>A0ABP0YVI6</accession>
<feature type="transmembrane region" description="Helical" evidence="1">
    <location>
        <begin position="12"/>
        <end position="33"/>
    </location>
</feature>
<keyword evidence="1" id="KW-0812">Transmembrane</keyword>
<evidence type="ECO:0000256" key="1">
    <source>
        <dbReference type="SAM" id="Phobius"/>
    </source>
</evidence>